<keyword evidence="3" id="KW-1185">Reference proteome</keyword>
<name>A0A139HED6_9PEZI</name>
<evidence type="ECO:0000256" key="1">
    <source>
        <dbReference type="SAM" id="MobiDB-lite"/>
    </source>
</evidence>
<proteinExistence type="predicted"/>
<sequence length="125" mass="14161">MALKDELVMFVITIESKFFVRLRQYYYKDAIGKESSLVRTVWLANVPKDLAEKVEDRDTAAQKLEAGEVNLVQNHVKRIAKDKKKVKRQEPNYGQQPTVIGPITSSSEAQVPEESGHCRLGTSQN</sequence>
<dbReference type="EMBL" id="LFZN01000067">
    <property type="protein sequence ID" value="KXT00762.1"/>
    <property type="molecule type" value="Genomic_DNA"/>
</dbReference>
<organism evidence="2 3">
    <name type="scientific">Pseudocercospora eumusae</name>
    <dbReference type="NCBI Taxonomy" id="321146"/>
    <lineage>
        <taxon>Eukaryota</taxon>
        <taxon>Fungi</taxon>
        <taxon>Dikarya</taxon>
        <taxon>Ascomycota</taxon>
        <taxon>Pezizomycotina</taxon>
        <taxon>Dothideomycetes</taxon>
        <taxon>Dothideomycetidae</taxon>
        <taxon>Mycosphaerellales</taxon>
        <taxon>Mycosphaerellaceae</taxon>
        <taxon>Pseudocercospora</taxon>
    </lineage>
</organism>
<feature type="region of interest" description="Disordered" evidence="1">
    <location>
        <begin position="80"/>
        <end position="125"/>
    </location>
</feature>
<reference evidence="2 3" key="1">
    <citation type="submission" date="2015-07" db="EMBL/GenBank/DDBJ databases">
        <title>Comparative genomics of the Sigatoka disease complex on banana suggests a link between parallel evolutionary changes in Pseudocercospora fijiensis and Pseudocercospora eumusae and increased virulence on the banana host.</title>
        <authorList>
            <person name="Chang T.-C."/>
            <person name="Salvucci A."/>
            <person name="Crous P.W."/>
            <person name="Stergiopoulos I."/>
        </authorList>
    </citation>
    <scope>NUCLEOTIDE SEQUENCE [LARGE SCALE GENOMIC DNA]</scope>
    <source>
        <strain evidence="2 3">CBS 114824</strain>
    </source>
</reference>
<evidence type="ECO:0000313" key="2">
    <source>
        <dbReference type="EMBL" id="KXT00762.1"/>
    </source>
</evidence>
<protein>
    <submittedName>
        <fullName evidence="2">Uncharacterized protein</fullName>
    </submittedName>
</protein>
<comment type="caution">
    <text evidence="2">The sequence shown here is derived from an EMBL/GenBank/DDBJ whole genome shotgun (WGS) entry which is preliminary data.</text>
</comment>
<feature type="compositionally biased region" description="Polar residues" evidence="1">
    <location>
        <begin position="92"/>
        <end position="109"/>
    </location>
</feature>
<dbReference type="Proteomes" id="UP000070133">
    <property type="component" value="Unassembled WGS sequence"/>
</dbReference>
<accession>A0A139HED6</accession>
<dbReference type="AlphaFoldDB" id="A0A139HED6"/>
<evidence type="ECO:0000313" key="3">
    <source>
        <dbReference type="Proteomes" id="UP000070133"/>
    </source>
</evidence>
<gene>
    <name evidence="2" type="ORF">AC578_2985</name>
</gene>